<dbReference type="AlphaFoldDB" id="A0A7C1JVN0"/>
<dbReference type="EMBL" id="DSJL01000011">
    <property type="protein sequence ID" value="HEF65194.1"/>
    <property type="molecule type" value="Genomic_DNA"/>
</dbReference>
<reference evidence="1" key="1">
    <citation type="journal article" date="2020" name="mSystems">
        <title>Genome- and Community-Level Interaction Insights into Carbon Utilization and Element Cycling Functions of Hydrothermarchaeota in Hydrothermal Sediment.</title>
        <authorList>
            <person name="Zhou Z."/>
            <person name="Liu Y."/>
            <person name="Xu W."/>
            <person name="Pan J."/>
            <person name="Luo Z.H."/>
            <person name="Li M."/>
        </authorList>
    </citation>
    <scope>NUCLEOTIDE SEQUENCE [LARGE SCALE GENOMIC DNA]</scope>
    <source>
        <strain evidence="1">SpSt-222</strain>
    </source>
</reference>
<proteinExistence type="predicted"/>
<comment type="caution">
    <text evidence="1">The sequence shown here is derived from an EMBL/GenBank/DDBJ whole genome shotgun (WGS) entry which is preliminary data.</text>
</comment>
<evidence type="ECO:0000313" key="1">
    <source>
        <dbReference type="EMBL" id="HEF65194.1"/>
    </source>
</evidence>
<gene>
    <name evidence="1" type="ORF">ENP47_06330</name>
</gene>
<sequence>MGEILPISAGVVVGLICWRIASMRLRTAALVIFSVLFGTLASFLTGELALTWAFLLIDIPLVFLVAVGTTLLVARVARVRQIARH</sequence>
<organism evidence="1">
    <name type="scientific">Thermomicrobium roseum</name>
    <dbReference type="NCBI Taxonomy" id="500"/>
    <lineage>
        <taxon>Bacteria</taxon>
        <taxon>Pseudomonadati</taxon>
        <taxon>Thermomicrobiota</taxon>
        <taxon>Thermomicrobia</taxon>
        <taxon>Thermomicrobiales</taxon>
        <taxon>Thermomicrobiaceae</taxon>
        <taxon>Thermomicrobium</taxon>
    </lineage>
</organism>
<accession>A0A7C1JVN0</accession>
<protein>
    <submittedName>
        <fullName evidence="1">Uncharacterized protein</fullName>
    </submittedName>
</protein>
<name>A0A7C1JVN0_THERO</name>